<gene>
    <name evidence="1" type="ORF">JOF56_004808</name>
</gene>
<proteinExistence type="predicted"/>
<dbReference type="Gene3D" id="3.90.1510.10">
    <property type="entry name" value="Glycerate kinase, domain 2"/>
    <property type="match status" value="1"/>
</dbReference>
<dbReference type="InterPro" id="IPR018193">
    <property type="entry name" value="Glyc_kinase_flavodox-like_fold"/>
</dbReference>
<protein>
    <submittedName>
        <fullName evidence="1">Glycerate kinase</fullName>
    </submittedName>
</protein>
<dbReference type="PANTHER" id="PTHR21599:SF0">
    <property type="entry name" value="GLYCERATE KINASE"/>
    <property type="match status" value="1"/>
</dbReference>
<keyword evidence="1" id="KW-0418">Kinase</keyword>
<keyword evidence="1" id="KW-0808">Transferase</keyword>
<dbReference type="RefSeq" id="WP_245378368.1">
    <property type="nucleotide sequence ID" value="NZ_JAGINW010000001.1"/>
</dbReference>
<dbReference type="Pfam" id="PF02595">
    <property type="entry name" value="Gly_kinase"/>
    <property type="match status" value="1"/>
</dbReference>
<dbReference type="PANTHER" id="PTHR21599">
    <property type="entry name" value="GLYCERATE KINASE"/>
    <property type="match status" value="1"/>
</dbReference>
<keyword evidence="2" id="KW-1185">Reference proteome</keyword>
<evidence type="ECO:0000313" key="2">
    <source>
        <dbReference type="Proteomes" id="UP001519332"/>
    </source>
</evidence>
<dbReference type="EMBL" id="JAGINW010000001">
    <property type="protein sequence ID" value="MBP2324423.1"/>
    <property type="molecule type" value="Genomic_DNA"/>
</dbReference>
<dbReference type="Proteomes" id="UP001519332">
    <property type="component" value="Unassembled WGS sequence"/>
</dbReference>
<sequence>MKRASSGTHRTLVGAVILGESGDPVNPGGAGLAPVKSIDIAGMHQGLAEAEVLLAVNPHNVLCGPNGVARVFGPQKGATPEQVSVLSDALERWAVGRCRASAPAHAGRQSNHQVG</sequence>
<accession>A0ABS4TJ24</accession>
<comment type="caution">
    <text evidence="1">The sequence shown here is derived from an EMBL/GenBank/DDBJ whole genome shotgun (WGS) entry which is preliminary data.</text>
</comment>
<dbReference type="InterPro" id="IPR036129">
    <property type="entry name" value="Glycerate_kinase_sf"/>
</dbReference>
<organism evidence="1 2">
    <name type="scientific">Kibdelosporangium banguiense</name>
    <dbReference type="NCBI Taxonomy" id="1365924"/>
    <lineage>
        <taxon>Bacteria</taxon>
        <taxon>Bacillati</taxon>
        <taxon>Actinomycetota</taxon>
        <taxon>Actinomycetes</taxon>
        <taxon>Pseudonocardiales</taxon>
        <taxon>Pseudonocardiaceae</taxon>
        <taxon>Kibdelosporangium</taxon>
    </lineage>
</organism>
<dbReference type="InterPro" id="IPR004381">
    <property type="entry name" value="Glycerate_kinase"/>
</dbReference>
<dbReference type="SUPFAM" id="SSF110738">
    <property type="entry name" value="Glycerate kinase I"/>
    <property type="match status" value="1"/>
</dbReference>
<name>A0ABS4TJ24_9PSEU</name>
<dbReference type="GO" id="GO:0016301">
    <property type="term" value="F:kinase activity"/>
    <property type="evidence" value="ECO:0007669"/>
    <property type="project" value="UniProtKB-KW"/>
</dbReference>
<reference evidence="1 2" key="1">
    <citation type="submission" date="2021-03" db="EMBL/GenBank/DDBJ databases">
        <title>Sequencing the genomes of 1000 actinobacteria strains.</title>
        <authorList>
            <person name="Klenk H.-P."/>
        </authorList>
    </citation>
    <scope>NUCLEOTIDE SEQUENCE [LARGE SCALE GENOMIC DNA]</scope>
    <source>
        <strain evidence="1 2">DSM 46670</strain>
    </source>
</reference>
<evidence type="ECO:0000313" key="1">
    <source>
        <dbReference type="EMBL" id="MBP2324423.1"/>
    </source>
</evidence>